<protein>
    <submittedName>
        <fullName evidence="2">S-layer homology domain-containing protein</fullName>
    </submittedName>
</protein>
<comment type="caution">
    <text evidence="2">The sequence shown here is derived from an EMBL/GenBank/DDBJ whole genome shotgun (WGS) entry which is preliminary data.</text>
</comment>
<name>A0A934J463_9BACL</name>
<evidence type="ECO:0000313" key="3">
    <source>
        <dbReference type="Proteomes" id="UP000640274"/>
    </source>
</evidence>
<gene>
    <name evidence="2" type="ORF">JFN88_14895</name>
</gene>
<proteinExistence type="predicted"/>
<evidence type="ECO:0000313" key="2">
    <source>
        <dbReference type="EMBL" id="MBJ6362520.1"/>
    </source>
</evidence>
<accession>A0A934J463</accession>
<feature type="domain" description="SLH" evidence="1">
    <location>
        <begin position="16"/>
        <end position="74"/>
    </location>
</feature>
<reference evidence="2" key="1">
    <citation type="submission" date="2020-12" db="EMBL/GenBank/DDBJ databases">
        <authorList>
            <person name="Huq M.A."/>
        </authorList>
    </citation>
    <scope>NUCLEOTIDE SEQUENCE</scope>
    <source>
        <strain evidence="2">MAHUQ-46</strain>
    </source>
</reference>
<sequence>MAVMVARALDQSATEATDFADDKDIPTWAKGAAGGLKKLGIMEGKGANQFAPGDKTTRAEAVTVLLKMLAYKNK</sequence>
<dbReference type="PROSITE" id="PS51272">
    <property type="entry name" value="SLH"/>
    <property type="match status" value="1"/>
</dbReference>
<organism evidence="2 3">
    <name type="scientific">Paenibacillus roseus</name>
    <dbReference type="NCBI Taxonomy" id="2798579"/>
    <lineage>
        <taxon>Bacteria</taxon>
        <taxon>Bacillati</taxon>
        <taxon>Bacillota</taxon>
        <taxon>Bacilli</taxon>
        <taxon>Bacillales</taxon>
        <taxon>Paenibacillaceae</taxon>
        <taxon>Paenibacillus</taxon>
    </lineage>
</organism>
<keyword evidence="3" id="KW-1185">Reference proteome</keyword>
<evidence type="ECO:0000259" key="1">
    <source>
        <dbReference type="PROSITE" id="PS51272"/>
    </source>
</evidence>
<dbReference type="AlphaFoldDB" id="A0A934J463"/>
<dbReference type="InterPro" id="IPR001119">
    <property type="entry name" value="SLH_dom"/>
</dbReference>
<dbReference type="Proteomes" id="UP000640274">
    <property type="component" value="Unassembled WGS sequence"/>
</dbReference>
<dbReference type="EMBL" id="JAELUP010000077">
    <property type="protein sequence ID" value="MBJ6362520.1"/>
    <property type="molecule type" value="Genomic_DNA"/>
</dbReference>
<dbReference type="Pfam" id="PF00395">
    <property type="entry name" value="SLH"/>
    <property type="match status" value="1"/>
</dbReference>